<keyword evidence="1" id="KW-1133">Transmembrane helix</keyword>
<comment type="caution">
    <text evidence="2">The sequence shown here is derived from an EMBL/GenBank/DDBJ whole genome shotgun (WGS) entry which is preliminary data.</text>
</comment>
<name>A0A6L8W277_9PROT</name>
<keyword evidence="1" id="KW-0812">Transmembrane</keyword>
<proteinExistence type="predicted"/>
<feature type="transmembrane region" description="Helical" evidence="1">
    <location>
        <begin position="12"/>
        <end position="40"/>
    </location>
</feature>
<gene>
    <name evidence="2" type="ORF">GQE98_00610</name>
</gene>
<evidence type="ECO:0000256" key="1">
    <source>
        <dbReference type="SAM" id="Phobius"/>
    </source>
</evidence>
<accession>A0A6L8W277</accession>
<keyword evidence="3" id="KW-1185">Reference proteome</keyword>
<organism evidence="2 3">
    <name type="scientific">Sneathiella litorea</name>
    <dbReference type="NCBI Taxonomy" id="2606216"/>
    <lineage>
        <taxon>Bacteria</taxon>
        <taxon>Pseudomonadati</taxon>
        <taxon>Pseudomonadota</taxon>
        <taxon>Alphaproteobacteria</taxon>
        <taxon>Sneathiellales</taxon>
        <taxon>Sneathiellaceae</taxon>
        <taxon>Sneathiella</taxon>
    </lineage>
</organism>
<dbReference type="RefSeq" id="WP_161313617.1">
    <property type="nucleotide sequence ID" value="NZ_WTUW01000001.1"/>
</dbReference>
<dbReference type="AlphaFoldDB" id="A0A6L8W277"/>
<reference evidence="2 3" key="1">
    <citation type="submission" date="2019-12" db="EMBL/GenBank/DDBJ databases">
        <title>Snethiella sp. nov. sp. isolated from sea sand.</title>
        <authorList>
            <person name="Kim J."/>
            <person name="Jeong S.E."/>
            <person name="Jung H.S."/>
            <person name="Jeon C.O."/>
        </authorList>
    </citation>
    <scope>NUCLEOTIDE SEQUENCE [LARGE SCALE GENOMIC DNA]</scope>
    <source>
        <strain evidence="2 3">DP05</strain>
    </source>
</reference>
<keyword evidence="1" id="KW-0472">Membrane</keyword>
<dbReference type="Proteomes" id="UP000476030">
    <property type="component" value="Unassembled WGS sequence"/>
</dbReference>
<feature type="transmembrane region" description="Helical" evidence="1">
    <location>
        <begin position="52"/>
        <end position="76"/>
    </location>
</feature>
<evidence type="ECO:0000313" key="3">
    <source>
        <dbReference type="Proteomes" id="UP000476030"/>
    </source>
</evidence>
<sequence length="104" mass="11279">MRYSRQLLGRFFKLIAIGALVGIVFSILFIALPMAGVLFILSTLNIGWTLPWVPSAPLIMAIGAIAGGTFAAVLFIKDRYVPYVEEVPDFEDDGGDSSNELGDK</sequence>
<protein>
    <submittedName>
        <fullName evidence="2">Uncharacterized protein</fullName>
    </submittedName>
</protein>
<evidence type="ECO:0000313" key="2">
    <source>
        <dbReference type="EMBL" id="MZR29125.1"/>
    </source>
</evidence>
<dbReference type="EMBL" id="WTUW01000001">
    <property type="protein sequence ID" value="MZR29125.1"/>
    <property type="molecule type" value="Genomic_DNA"/>
</dbReference>